<evidence type="ECO:0000313" key="4">
    <source>
        <dbReference type="Proteomes" id="UP000013827"/>
    </source>
</evidence>
<dbReference type="PaxDb" id="2903-EOD23811"/>
<keyword evidence="4" id="KW-1185">Reference proteome</keyword>
<evidence type="ECO:0000256" key="2">
    <source>
        <dbReference type="SAM" id="SignalP"/>
    </source>
</evidence>
<evidence type="ECO:0000313" key="3">
    <source>
        <dbReference type="EnsemblProtists" id="EOD23811"/>
    </source>
</evidence>
<feature type="region of interest" description="Disordered" evidence="1">
    <location>
        <begin position="290"/>
        <end position="348"/>
    </location>
</feature>
<reference evidence="4" key="1">
    <citation type="journal article" date="2013" name="Nature">
        <title>Pan genome of the phytoplankton Emiliania underpins its global distribution.</title>
        <authorList>
            <person name="Read B.A."/>
            <person name="Kegel J."/>
            <person name="Klute M.J."/>
            <person name="Kuo A."/>
            <person name="Lefebvre S.C."/>
            <person name="Maumus F."/>
            <person name="Mayer C."/>
            <person name="Miller J."/>
            <person name="Monier A."/>
            <person name="Salamov A."/>
            <person name="Young J."/>
            <person name="Aguilar M."/>
            <person name="Claverie J.M."/>
            <person name="Frickenhaus S."/>
            <person name="Gonzalez K."/>
            <person name="Herman E.K."/>
            <person name="Lin Y.C."/>
            <person name="Napier J."/>
            <person name="Ogata H."/>
            <person name="Sarno A.F."/>
            <person name="Shmutz J."/>
            <person name="Schroeder D."/>
            <person name="de Vargas C."/>
            <person name="Verret F."/>
            <person name="von Dassow P."/>
            <person name="Valentin K."/>
            <person name="Van de Peer Y."/>
            <person name="Wheeler G."/>
            <person name="Dacks J.B."/>
            <person name="Delwiche C.F."/>
            <person name="Dyhrman S.T."/>
            <person name="Glockner G."/>
            <person name="John U."/>
            <person name="Richards T."/>
            <person name="Worden A.Z."/>
            <person name="Zhang X."/>
            <person name="Grigoriev I.V."/>
            <person name="Allen A.E."/>
            <person name="Bidle K."/>
            <person name="Borodovsky M."/>
            <person name="Bowler C."/>
            <person name="Brownlee C."/>
            <person name="Cock J.M."/>
            <person name="Elias M."/>
            <person name="Gladyshev V.N."/>
            <person name="Groth M."/>
            <person name="Guda C."/>
            <person name="Hadaegh A."/>
            <person name="Iglesias-Rodriguez M.D."/>
            <person name="Jenkins J."/>
            <person name="Jones B.M."/>
            <person name="Lawson T."/>
            <person name="Leese F."/>
            <person name="Lindquist E."/>
            <person name="Lobanov A."/>
            <person name="Lomsadze A."/>
            <person name="Malik S.B."/>
            <person name="Marsh M.E."/>
            <person name="Mackinder L."/>
            <person name="Mock T."/>
            <person name="Mueller-Roeber B."/>
            <person name="Pagarete A."/>
            <person name="Parker M."/>
            <person name="Probert I."/>
            <person name="Quesneville H."/>
            <person name="Raines C."/>
            <person name="Rensing S.A."/>
            <person name="Riano-Pachon D.M."/>
            <person name="Richier S."/>
            <person name="Rokitta S."/>
            <person name="Shiraiwa Y."/>
            <person name="Soanes D.M."/>
            <person name="van der Giezen M."/>
            <person name="Wahlund T.M."/>
            <person name="Williams B."/>
            <person name="Wilson W."/>
            <person name="Wolfe G."/>
            <person name="Wurch L.L."/>
        </authorList>
    </citation>
    <scope>NUCLEOTIDE SEQUENCE</scope>
</reference>
<dbReference type="EnsemblProtists" id="EOD23811">
    <property type="protein sequence ID" value="EOD23811"/>
    <property type="gene ID" value="EMIHUDRAFT_469409"/>
</dbReference>
<accession>A0A0D3JJX6</accession>
<organism evidence="3 4">
    <name type="scientific">Emiliania huxleyi (strain CCMP1516)</name>
    <dbReference type="NCBI Taxonomy" id="280463"/>
    <lineage>
        <taxon>Eukaryota</taxon>
        <taxon>Haptista</taxon>
        <taxon>Haptophyta</taxon>
        <taxon>Prymnesiophyceae</taxon>
        <taxon>Isochrysidales</taxon>
        <taxon>Noelaerhabdaceae</taxon>
        <taxon>Emiliania</taxon>
    </lineage>
</organism>
<evidence type="ECO:0008006" key="5">
    <source>
        <dbReference type="Google" id="ProtNLM"/>
    </source>
</evidence>
<name>A0A0D3JJX6_EMIH1</name>
<feature type="signal peptide" evidence="2">
    <location>
        <begin position="1"/>
        <end position="20"/>
    </location>
</feature>
<sequence>MPFSLVCFAVAAAAVGRAAAAAIPDFPAEPPHLPPGPPTPPPYPPGKAPLPPPSAPPFPPAERICDSSGNCMERTCDASGNCHTKHCDSDGACYTTVCDQSGGCYTTVCDKEGNCYRLVCDTEKNCYRKVCDSDGNCYILVCDKEGNCWSKVCDAKGNCIRRASEADDKVSLPARDAALPAAVRPASLECYPGIPGGLACPPGHFLGFGKKGGCRTTTCETGQYTALRGITTFNACAERYQTRPARRMPAPVVMAAVGAGAAAAHGAVLFVPPVAATFAYARFRSKQEAAVAPSSEGAGQQFSPPKTRAGKGVHFAADVESGCISATERPPPHAVRKLRRRPDSLPVQ</sequence>
<feature type="region of interest" description="Disordered" evidence="1">
    <location>
        <begin position="27"/>
        <end position="53"/>
    </location>
</feature>
<evidence type="ECO:0000256" key="1">
    <source>
        <dbReference type="SAM" id="MobiDB-lite"/>
    </source>
</evidence>
<proteinExistence type="predicted"/>
<dbReference type="RefSeq" id="XP_005776240.1">
    <property type="nucleotide sequence ID" value="XM_005776183.1"/>
</dbReference>
<feature type="chain" id="PRO_5044291454" description="Dickkopf N-terminal cysteine-rich domain-containing protein" evidence="2">
    <location>
        <begin position="21"/>
        <end position="348"/>
    </location>
</feature>
<protein>
    <recommendedName>
        <fullName evidence="5">Dickkopf N-terminal cysteine-rich domain-containing protein</fullName>
    </recommendedName>
</protein>
<keyword evidence="2" id="KW-0732">Signal</keyword>
<dbReference type="AlphaFoldDB" id="A0A0D3JJX6"/>
<dbReference type="Proteomes" id="UP000013827">
    <property type="component" value="Unassembled WGS sequence"/>
</dbReference>
<reference evidence="3" key="2">
    <citation type="submission" date="2024-10" db="UniProtKB">
        <authorList>
            <consortium name="EnsemblProtists"/>
        </authorList>
    </citation>
    <scope>IDENTIFICATION</scope>
</reference>
<dbReference type="KEGG" id="ehx:EMIHUDRAFT_469409"/>
<dbReference type="GeneID" id="17269355"/>
<dbReference type="HOGENOM" id="CLU_797939_0_0_1"/>